<protein>
    <recommendedName>
        <fullName evidence="3">Reverse transcriptase RNase H-like domain-containing protein</fullName>
    </recommendedName>
</protein>
<keyword evidence="2" id="KW-1185">Reference proteome</keyword>
<accession>A0ABR3LY41</accession>
<reference evidence="1 2" key="1">
    <citation type="submission" date="2023-09" db="EMBL/GenBank/DDBJ databases">
        <authorList>
            <person name="Wang M."/>
        </authorList>
    </citation>
    <scope>NUCLEOTIDE SEQUENCE [LARGE SCALE GENOMIC DNA]</scope>
    <source>
        <strain evidence="1">GT-2023</strain>
        <tissue evidence="1">Liver</tissue>
    </source>
</reference>
<gene>
    <name evidence="1" type="ORF">QQF64_012149</name>
</gene>
<evidence type="ECO:0000313" key="1">
    <source>
        <dbReference type="EMBL" id="KAL1256604.1"/>
    </source>
</evidence>
<evidence type="ECO:0008006" key="3">
    <source>
        <dbReference type="Google" id="ProtNLM"/>
    </source>
</evidence>
<proteinExistence type="predicted"/>
<evidence type="ECO:0000313" key="2">
    <source>
        <dbReference type="Proteomes" id="UP001558613"/>
    </source>
</evidence>
<organism evidence="1 2">
    <name type="scientific">Cirrhinus molitorella</name>
    <name type="common">mud carp</name>
    <dbReference type="NCBI Taxonomy" id="172907"/>
    <lineage>
        <taxon>Eukaryota</taxon>
        <taxon>Metazoa</taxon>
        <taxon>Chordata</taxon>
        <taxon>Craniata</taxon>
        <taxon>Vertebrata</taxon>
        <taxon>Euteleostomi</taxon>
        <taxon>Actinopterygii</taxon>
        <taxon>Neopterygii</taxon>
        <taxon>Teleostei</taxon>
        <taxon>Ostariophysi</taxon>
        <taxon>Cypriniformes</taxon>
        <taxon>Cyprinidae</taxon>
        <taxon>Labeoninae</taxon>
        <taxon>Labeonini</taxon>
        <taxon>Cirrhinus</taxon>
    </lineage>
</organism>
<comment type="caution">
    <text evidence="1">The sequence shown here is derived from an EMBL/GenBank/DDBJ whole genome shotgun (WGS) entry which is preliminary data.</text>
</comment>
<sequence length="123" mass="14480">MLAMFRGLKHFLPDLRGHNVLVRMDNTSVVAYINRQGGGRRPVEAGVEALGVETPPTFAGAPMERKWIYLRRRKRHTVRFGSPSRIQPRWGWMPWYRRGRGFVCTHFPRSLCSREFWSEFAIY</sequence>
<dbReference type="EMBL" id="JAYMGO010000018">
    <property type="protein sequence ID" value="KAL1256604.1"/>
    <property type="molecule type" value="Genomic_DNA"/>
</dbReference>
<name>A0ABR3LY41_9TELE</name>
<dbReference type="Proteomes" id="UP001558613">
    <property type="component" value="Unassembled WGS sequence"/>
</dbReference>